<dbReference type="PANTHER" id="PTHR13774">
    <property type="entry name" value="PHENAZINE BIOSYNTHESIS PROTEIN"/>
    <property type="match status" value="1"/>
</dbReference>
<gene>
    <name evidence="3" type="ORF">FN961_06800</name>
</gene>
<accession>A0A553JRE5</accession>
<dbReference type="GO" id="GO:0016853">
    <property type="term" value="F:isomerase activity"/>
    <property type="evidence" value="ECO:0007669"/>
    <property type="project" value="UniProtKB-KW"/>
</dbReference>
<evidence type="ECO:0000313" key="3">
    <source>
        <dbReference type="EMBL" id="TRY15017.1"/>
    </source>
</evidence>
<name>A0A553JRE5_SHEHA</name>
<evidence type="ECO:0000256" key="1">
    <source>
        <dbReference type="ARBA" id="ARBA00008270"/>
    </source>
</evidence>
<dbReference type="RefSeq" id="WP_143563805.1">
    <property type="nucleotide sequence ID" value="NZ_BMPL01000005.1"/>
</dbReference>
<keyword evidence="2" id="KW-0413">Isomerase</keyword>
<comment type="caution">
    <text evidence="3">The sequence shown here is derived from an EMBL/GenBank/DDBJ whole genome shotgun (WGS) entry which is preliminary data.</text>
</comment>
<protein>
    <recommendedName>
        <fullName evidence="5">PhzF family phenazine biosynthesis protein</fullName>
    </recommendedName>
</protein>
<dbReference type="Proteomes" id="UP000318126">
    <property type="component" value="Unassembled WGS sequence"/>
</dbReference>
<sequence length="255" mass="29222">MFDADNTVSIRTFCTEIQPGSLQIIHLYNSKAAALTAAERNRVVDDFDHAFVYLNASNRAWVKWRNKAGEIQLCGSGAYALAWMMLKDKQGFQVEINSDYHTLVATSEQNKLCLTLPNIHPVEIYFLDDERMFVDKMSGIYLLELTSSNKLEDTQWLNSMMNMNRLSELGIHGFCAFHWDKKTNTGMLRYFVPWHGRDEDYVTGSIHQYLTPLIYDLYGVDTQEWHQCSSSHGTLTSVYQAEYVQISGNCQLVSA</sequence>
<evidence type="ECO:0000256" key="2">
    <source>
        <dbReference type="ARBA" id="ARBA00023235"/>
    </source>
</evidence>
<proteinExistence type="inferred from homology"/>
<evidence type="ECO:0008006" key="5">
    <source>
        <dbReference type="Google" id="ProtNLM"/>
    </source>
</evidence>
<dbReference type="Gene3D" id="3.10.310.10">
    <property type="entry name" value="Diaminopimelate Epimerase, Chain A, domain 1"/>
    <property type="match status" value="2"/>
</dbReference>
<organism evidence="3 4">
    <name type="scientific">Shewanella hanedai</name>
    <name type="common">Alteromonas hanedai</name>
    <dbReference type="NCBI Taxonomy" id="25"/>
    <lineage>
        <taxon>Bacteria</taxon>
        <taxon>Pseudomonadati</taxon>
        <taxon>Pseudomonadota</taxon>
        <taxon>Gammaproteobacteria</taxon>
        <taxon>Alteromonadales</taxon>
        <taxon>Shewanellaceae</taxon>
        <taxon>Shewanella</taxon>
    </lineage>
</organism>
<reference evidence="4" key="1">
    <citation type="submission" date="2019-07" db="EMBL/GenBank/DDBJ databases">
        <title>Shewanella sp. YLB-08 draft genomic sequence.</title>
        <authorList>
            <person name="Yu L."/>
        </authorList>
    </citation>
    <scope>NUCLEOTIDE SEQUENCE [LARGE SCALE GENOMIC DNA]</scope>
    <source>
        <strain evidence="4">JCM 20706</strain>
    </source>
</reference>
<dbReference type="GO" id="GO:0005737">
    <property type="term" value="C:cytoplasm"/>
    <property type="evidence" value="ECO:0007669"/>
    <property type="project" value="TreeGrafter"/>
</dbReference>
<keyword evidence="4" id="KW-1185">Reference proteome</keyword>
<dbReference type="AlphaFoldDB" id="A0A553JRE5"/>
<dbReference type="PANTHER" id="PTHR13774:SF17">
    <property type="entry name" value="PHENAZINE BIOSYNTHESIS-LIKE DOMAIN-CONTAINING PROTEIN"/>
    <property type="match status" value="1"/>
</dbReference>
<dbReference type="InterPro" id="IPR003719">
    <property type="entry name" value="Phenazine_PhzF-like"/>
</dbReference>
<dbReference type="OrthoDB" id="9788221at2"/>
<comment type="similarity">
    <text evidence="1">Belongs to the PhzF family.</text>
</comment>
<dbReference type="EMBL" id="VKGK01000006">
    <property type="protein sequence ID" value="TRY15017.1"/>
    <property type="molecule type" value="Genomic_DNA"/>
</dbReference>
<evidence type="ECO:0000313" key="4">
    <source>
        <dbReference type="Proteomes" id="UP000318126"/>
    </source>
</evidence>
<dbReference type="SUPFAM" id="SSF54506">
    <property type="entry name" value="Diaminopimelate epimerase-like"/>
    <property type="match status" value="1"/>
</dbReference>